<dbReference type="RefSeq" id="WP_025049745.1">
    <property type="nucleotide sequence ID" value="NZ_QBKU01000006.1"/>
</dbReference>
<dbReference type="AlphaFoldDB" id="A0A2T6CDI8"/>
<dbReference type="SUPFAM" id="SSF52540">
    <property type="entry name" value="P-loop containing nucleoside triphosphate hydrolases"/>
    <property type="match status" value="1"/>
</dbReference>
<dbReference type="InterPro" id="IPR050107">
    <property type="entry name" value="ABC_carbohydrate_import_ATPase"/>
</dbReference>
<dbReference type="InterPro" id="IPR017871">
    <property type="entry name" value="ABC_transporter-like_CS"/>
</dbReference>
<dbReference type="Pfam" id="PF00005">
    <property type="entry name" value="ABC_tran"/>
    <property type="match status" value="1"/>
</dbReference>
<evidence type="ECO:0000313" key="4">
    <source>
        <dbReference type="EMBL" id="PTX73566.1"/>
    </source>
</evidence>
<feature type="domain" description="ABC transporter" evidence="3">
    <location>
        <begin position="8"/>
        <end position="250"/>
    </location>
</feature>
<dbReference type="InterPro" id="IPR027417">
    <property type="entry name" value="P-loop_NTPase"/>
</dbReference>
<organism evidence="4 5">
    <name type="scientific">Sulfitobacter mediterraneus</name>
    <dbReference type="NCBI Taxonomy" id="83219"/>
    <lineage>
        <taxon>Bacteria</taxon>
        <taxon>Pseudomonadati</taxon>
        <taxon>Pseudomonadota</taxon>
        <taxon>Alphaproteobacteria</taxon>
        <taxon>Rhodobacterales</taxon>
        <taxon>Roseobacteraceae</taxon>
        <taxon>Sulfitobacter</taxon>
    </lineage>
</organism>
<dbReference type="SMART" id="SM00382">
    <property type="entry name" value="AAA"/>
    <property type="match status" value="1"/>
</dbReference>
<evidence type="ECO:0000256" key="1">
    <source>
        <dbReference type="ARBA" id="ARBA00022741"/>
    </source>
</evidence>
<dbReference type="PROSITE" id="PS00211">
    <property type="entry name" value="ABC_TRANSPORTER_1"/>
    <property type="match status" value="1"/>
</dbReference>
<proteinExistence type="predicted"/>
<dbReference type="PANTHER" id="PTHR43790:SF8">
    <property type="entry name" value="SUGAR ABC TRANSPORTER ATP-BINDING PROTEIN"/>
    <property type="match status" value="1"/>
</dbReference>
<dbReference type="GO" id="GO:0005524">
    <property type="term" value="F:ATP binding"/>
    <property type="evidence" value="ECO:0007669"/>
    <property type="project" value="UniProtKB-KW"/>
</dbReference>
<dbReference type="Gene3D" id="3.40.50.300">
    <property type="entry name" value="P-loop containing nucleotide triphosphate hydrolases"/>
    <property type="match status" value="1"/>
</dbReference>
<evidence type="ECO:0000259" key="3">
    <source>
        <dbReference type="PROSITE" id="PS50893"/>
    </source>
</evidence>
<dbReference type="GO" id="GO:0016887">
    <property type="term" value="F:ATP hydrolysis activity"/>
    <property type="evidence" value="ECO:0007669"/>
    <property type="project" value="InterPro"/>
</dbReference>
<gene>
    <name evidence="4" type="ORF">C8N31_10629</name>
</gene>
<comment type="caution">
    <text evidence="4">The sequence shown here is derived from an EMBL/GenBank/DDBJ whole genome shotgun (WGS) entry which is preliminary data.</text>
</comment>
<dbReference type="InterPro" id="IPR003439">
    <property type="entry name" value="ABC_transporter-like_ATP-bd"/>
</dbReference>
<dbReference type="CDD" id="cd03216">
    <property type="entry name" value="ABC_Carb_Monos_I"/>
    <property type="match status" value="1"/>
</dbReference>
<dbReference type="Proteomes" id="UP000244092">
    <property type="component" value="Unassembled WGS sequence"/>
</dbReference>
<evidence type="ECO:0000313" key="5">
    <source>
        <dbReference type="Proteomes" id="UP000244092"/>
    </source>
</evidence>
<dbReference type="PROSITE" id="PS50893">
    <property type="entry name" value="ABC_TRANSPORTER_2"/>
    <property type="match status" value="1"/>
</dbReference>
<sequence>MTAPNKVVEMTGIEKRFGPVEVLRGVDFELYENEVLALLGDNGAGKSTLIKTLSGYYQPDAGQIRIGGQAVSFGTPHEARDHGIETIYQDLALFDNLDVAANVFAGKEKVGGGWRKMLGFVDRNAMRNEAREAVSQMAINIPRIDQEVSAFSGGQRQCVAIAKSVMWGRKVVIMDEPTAALGVRETGKVLDLIRTLKSHNLSVIVIMHNIEHVMEVAERAIVMRSGTRRGTVNLNGPQDRESHDEIVKMLM</sequence>
<evidence type="ECO:0000256" key="2">
    <source>
        <dbReference type="ARBA" id="ARBA00022840"/>
    </source>
</evidence>
<keyword evidence="2 4" id="KW-0067">ATP-binding</keyword>
<dbReference type="OrthoDB" id="9805029at2"/>
<reference evidence="4 5" key="1">
    <citation type="submission" date="2018-04" db="EMBL/GenBank/DDBJ databases">
        <title>Genomic Encyclopedia of Archaeal and Bacterial Type Strains, Phase II (KMG-II): from individual species to whole genera.</title>
        <authorList>
            <person name="Goeker M."/>
        </authorList>
    </citation>
    <scope>NUCLEOTIDE SEQUENCE [LARGE SCALE GENOMIC DNA]</scope>
    <source>
        <strain evidence="4 5">DSM 12244</strain>
    </source>
</reference>
<dbReference type="PANTHER" id="PTHR43790">
    <property type="entry name" value="CARBOHYDRATE TRANSPORT ATP-BINDING PROTEIN MG119-RELATED"/>
    <property type="match status" value="1"/>
</dbReference>
<keyword evidence="1" id="KW-0547">Nucleotide-binding</keyword>
<protein>
    <submittedName>
        <fullName evidence="4">Monosaccharide ABC transporter ATP-binding protein (CUT2 family)</fullName>
    </submittedName>
</protein>
<dbReference type="EMBL" id="QBKU01000006">
    <property type="protein sequence ID" value="PTX73566.1"/>
    <property type="molecule type" value="Genomic_DNA"/>
</dbReference>
<accession>A0A2T6CDI8</accession>
<dbReference type="InterPro" id="IPR003593">
    <property type="entry name" value="AAA+_ATPase"/>
</dbReference>
<name>A0A2T6CDI8_9RHOB</name>